<dbReference type="RefSeq" id="WP_196955435.1">
    <property type="nucleotide sequence ID" value="NZ_JADWYK010000007.1"/>
</dbReference>
<accession>A0ABS0L2S7</accession>
<sequence length="176" mass="19164">MKASRLLFPALVAALAACRPAAPAAEEPLVHTDFDSLVGWVPDAATLRTEQAHSGSYAVRVDEGHEFGLTCNRMLGEASSRRLLGVHVEAWAYRTGEAGGARLGIIVSDPTTNTNVVDAGVDLEAQLPKPGQWYRVQEDITFPPTVQYQHRLTTFLWRSAASAPVYLDDLTITGRY</sequence>
<dbReference type="Proteomes" id="UP000601099">
    <property type="component" value="Unassembled WGS sequence"/>
</dbReference>
<evidence type="ECO:0008006" key="4">
    <source>
        <dbReference type="Google" id="ProtNLM"/>
    </source>
</evidence>
<dbReference type="Gene3D" id="2.60.120.260">
    <property type="entry name" value="Galactose-binding domain-like"/>
    <property type="match status" value="1"/>
</dbReference>
<feature type="signal peptide" evidence="1">
    <location>
        <begin position="1"/>
        <end position="24"/>
    </location>
</feature>
<evidence type="ECO:0000313" key="2">
    <source>
        <dbReference type="EMBL" id="MBG8554412.1"/>
    </source>
</evidence>
<dbReference type="PROSITE" id="PS51257">
    <property type="entry name" value="PROKAR_LIPOPROTEIN"/>
    <property type="match status" value="1"/>
</dbReference>
<evidence type="ECO:0000256" key="1">
    <source>
        <dbReference type="SAM" id="SignalP"/>
    </source>
</evidence>
<gene>
    <name evidence="2" type="ORF">I5L79_12700</name>
</gene>
<organism evidence="2 3">
    <name type="scientific">Hymenobacter guriensis</name>
    <dbReference type="NCBI Taxonomy" id="2793065"/>
    <lineage>
        <taxon>Bacteria</taxon>
        <taxon>Pseudomonadati</taxon>
        <taxon>Bacteroidota</taxon>
        <taxon>Cytophagia</taxon>
        <taxon>Cytophagales</taxon>
        <taxon>Hymenobacteraceae</taxon>
        <taxon>Hymenobacter</taxon>
    </lineage>
</organism>
<name>A0ABS0L2S7_9BACT</name>
<reference evidence="2 3" key="1">
    <citation type="submission" date="2020-11" db="EMBL/GenBank/DDBJ databases">
        <title>Hymenobacter sp.</title>
        <authorList>
            <person name="Kim M.K."/>
        </authorList>
    </citation>
    <scope>NUCLEOTIDE SEQUENCE [LARGE SCALE GENOMIC DNA]</scope>
    <source>
        <strain evidence="2 3">BT594</strain>
    </source>
</reference>
<keyword evidence="1" id="KW-0732">Signal</keyword>
<evidence type="ECO:0000313" key="3">
    <source>
        <dbReference type="Proteomes" id="UP000601099"/>
    </source>
</evidence>
<comment type="caution">
    <text evidence="2">The sequence shown here is derived from an EMBL/GenBank/DDBJ whole genome shotgun (WGS) entry which is preliminary data.</text>
</comment>
<keyword evidence="3" id="KW-1185">Reference proteome</keyword>
<proteinExistence type="predicted"/>
<feature type="chain" id="PRO_5047525217" description="CBM-cenC domain-containing protein" evidence="1">
    <location>
        <begin position="25"/>
        <end position="176"/>
    </location>
</feature>
<protein>
    <recommendedName>
        <fullName evidence="4">CBM-cenC domain-containing protein</fullName>
    </recommendedName>
</protein>
<dbReference type="EMBL" id="JADWYK010000007">
    <property type="protein sequence ID" value="MBG8554412.1"/>
    <property type="molecule type" value="Genomic_DNA"/>
</dbReference>